<protein>
    <submittedName>
        <fullName evidence="1">Uncharacterized protein</fullName>
    </submittedName>
</protein>
<evidence type="ECO:0000313" key="1">
    <source>
        <dbReference type="EMBL" id="MDI9257274.1"/>
    </source>
</evidence>
<reference evidence="1 2" key="1">
    <citation type="submission" date="2023-05" db="EMBL/GenBank/DDBJ databases">
        <title>Flavobacterium sedimenti sp. nov., isolated from the sediment.</title>
        <authorList>
            <person name="Wu N."/>
        </authorList>
    </citation>
    <scope>NUCLEOTIDE SEQUENCE [LARGE SCALE GENOMIC DNA]</scope>
    <source>
        <strain evidence="1 2">YZ-48</strain>
    </source>
</reference>
<gene>
    <name evidence="1" type="ORF">QHT84_07585</name>
</gene>
<sequence>MTRYELLKKNEDVLYQFVKAGILSYQVIRDIEIYEAFNNIDIQNKEMKYIMLSDDFELSTKRIEQIIIQMQK</sequence>
<dbReference type="RefSeq" id="WP_283238954.1">
    <property type="nucleotide sequence ID" value="NZ_JASGBP010000003.1"/>
</dbReference>
<comment type="caution">
    <text evidence="1">The sequence shown here is derived from an EMBL/GenBank/DDBJ whole genome shotgun (WGS) entry which is preliminary data.</text>
</comment>
<accession>A0ABT6XQB2</accession>
<evidence type="ECO:0000313" key="2">
    <source>
        <dbReference type="Proteomes" id="UP001230035"/>
    </source>
</evidence>
<dbReference type="Proteomes" id="UP001230035">
    <property type="component" value="Unassembled WGS sequence"/>
</dbReference>
<name>A0ABT6XQB2_9FLAO</name>
<dbReference type="EMBL" id="JASGBP010000003">
    <property type="protein sequence ID" value="MDI9257274.1"/>
    <property type="molecule type" value="Genomic_DNA"/>
</dbReference>
<keyword evidence="2" id="KW-1185">Reference proteome</keyword>
<proteinExistence type="predicted"/>
<organism evidence="1 2">
    <name type="scientific">Flavobacterium sedimenticola</name>
    <dbReference type="NCBI Taxonomy" id="3043286"/>
    <lineage>
        <taxon>Bacteria</taxon>
        <taxon>Pseudomonadati</taxon>
        <taxon>Bacteroidota</taxon>
        <taxon>Flavobacteriia</taxon>
        <taxon>Flavobacteriales</taxon>
        <taxon>Flavobacteriaceae</taxon>
        <taxon>Flavobacterium</taxon>
    </lineage>
</organism>